<protein>
    <submittedName>
        <fullName evidence="1">Uncharacterized protein</fullName>
    </submittedName>
</protein>
<dbReference type="SUPFAM" id="SSF88723">
    <property type="entry name" value="PIN domain-like"/>
    <property type="match status" value="1"/>
</dbReference>
<organism evidence="1 2">
    <name type="scientific">Siminovitchia fortis</name>
    <dbReference type="NCBI Taxonomy" id="254758"/>
    <lineage>
        <taxon>Bacteria</taxon>
        <taxon>Bacillati</taxon>
        <taxon>Bacillota</taxon>
        <taxon>Bacilli</taxon>
        <taxon>Bacillales</taxon>
        <taxon>Bacillaceae</taxon>
        <taxon>Siminovitchia</taxon>
    </lineage>
</organism>
<evidence type="ECO:0000313" key="1">
    <source>
        <dbReference type="EMBL" id="RWR05668.1"/>
    </source>
</evidence>
<dbReference type="RefSeq" id="WP_164876402.1">
    <property type="nucleotide sequence ID" value="NZ_CP126113.1"/>
</dbReference>
<sequence length="86" mass="10228">MRYREGFPYAKRFLEIIESSQSNRTIEVIFSDHETLELAEQLLKDFPDQKLSYVDAVSMGIMKMEQIQKAFGFDRHFYILDFEVVP</sequence>
<keyword evidence="2" id="KW-1185">Reference proteome</keyword>
<dbReference type="InterPro" id="IPR029060">
    <property type="entry name" value="PIN-like_dom_sf"/>
</dbReference>
<dbReference type="AlphaFoldDB" id="A0A443ILB1"/>
<name>A0A443ILB1_9BACI</name>
<accession>A0A443ILB1</accession>
<gene>
    <name evidence="1" type="ORF">D4N35_015230</name>
</gene>
<reference evidence="1" key="1">
    <citation type="submission" date="2018-12" db="EMBL/GenBank/DDBJ databases">
        <authorList>
            <person name="Sun L."/>
            <person name="Chen Z."/>
        </authorList>
    </citation>
    <scope>NUCLEOTIDE SEQUENCE [LARGE SCALE GENOMIC DNA]</scope>
    <source>
        <strain evidence="1">DSM 16012</strain>
    </source>
</reference>
<dbReference type="EMBL" id="QYTU02000042">
    <property type="protein sequence ID" value="RWR05668.1"/>
    <property type="molecule type" value="Genomic_DNA"/>
</dbReference>
<proteinExistence type="predicted"/>
<dbReference type="Gene3D" id="3.40.50.1010">
    <property type="entry name" value="5'-nuclease"/>
    <property type="match status" value="1"/>
</dbReference>
<evidence type="ECO:0000313" key="2">
    <source>
        <dbReference type="Proteomes" id="UP000273811"/>
    </source>
</evidence>
<comment type="caution">
    <text evidence="1">The sequence shown here is derived from an EMBL/GenBank/DDBJ whole genome shotgun (WGS) entry which is preliminary data.</text>
</comment>
<dbReference type="Proteomes" id="UP000273811">
    <property type="component" value="Unassembled WGS sequence"/>
</dbReference>